<dbReference type="GO" id="GO:0046872">
    <property type="term" value="F:metal ion binding"/>
    <property type="evidence" value="ECO:0007669"/>
    <property type="project" value="UniProtKB-KW"/>
</dbReference>
<evidence type="ECO:0000256" key="13">
    <source>
        <dbReference type="ARBA" id="ARBA00022927"/>
    </source>
</evidence>
<evidence type="ECO:0000256" key="14">
    <source>
        <dbReference type="ARBA" id="ARBA00022946"/>
    </source>
</evidence>
<comment type="cofactor">
    <cofactor evidence="1">
        <name>a divalent metal cation</name>
        <dbReference type="ChEBI" id="CHEBI:60240"/>
    </cofactor>
</comment>
<keyword evidence="9" id="KW-0963">Cytoplasm</keyword>
<dbReference type="Gene3D" id="3.30.1330.30">
    <property type="match status" value="1"/>
</dbReference>
<gene>
    <name evidence="21" type="ORF">BB559_002684</name>
</gene>
<dbReference type="Gene3D" id="2.30.30.870">
    <property type="entry name" value="Pelota, domain A"/>
    <property type="match status" value="1"/>
</dbReference>
<evidence type="ECO:0000256" key="17">
    <source>
        <dbReference type="ARBA" id="ARBA00023128"/>
    </source>
</evidence>
<reference evidence="21 22" key="1">
    <citation type="journal article" date="2018" name="MBio">
        <title>Comparative Genomics Reveals the Core Gene Toolbox for the Fungus-Insect Symbiosis.</title>
        <authorList>
            <person name="Wang Y."/>
            <person name="Stata M."/>
            <person name="Wang W."/>
            <person name="Stajich J.E."/>
            <person name="White M.M."/>
            <person name="Moncalvo J.M."/>
        </authorList>
    </citation>
    <scope>NUCLEOTIDE SEQUENCE [LARGE SCALE GENOMIC DNA]</scope>
    <source>
        <strain evidence="21 22">AUS-77-4</strain>
    </source>
</reference>
<dbReference type="GO" id="GO:0071025">
    <property type="term" value="P:RNA surveillance"/>
    <property type="evidence" value="ECO:0007669"/>
    <property type="project" value="InterPro"/>
</dbReference>
<protein>
    <recommendedName>
        <fullName evidence="7">Mitochondrial import inner membrane translocase subunit TIM50</fullName>
    </recommendedName>
    <alternativeName>
        <fullName evidence="6">Mitochondrial import inner membrane translocase subunit tim50</fullName>
    </alternativeName>
</protein>
<evidence type="ECO:0000256" key="5">
    <source>
        <dbReference type="ARBA" id="ARBA00009504"/>
    </source>
</evidence>
<dbReference type="InterPro" id="IPR042226">
    <property type="entry name" value="eFR1_2_sf"/>
</dbReference>
<dbReference type="InterPro" id="IPR036412">
    <property type="entry name" value="HAD-like_sf"/>
</dbReference>
<dbReference type="PANTHER" id="PTHR10853:SF0">
    <property type="entry name" value="PROTEIN PELOTA HOMOLOG"/>
    <property type="match status" value="1"/>
</dbReference>
<proteinExistence type="inferred from homology"/>
<dbReference type="Gene3D" id="3.30.420.60">
    <property type="entry name" value="eRF1 domain 2"/>
    <property type="match status" value="1"/>
</dbReference>
<dbReference type="InterPro" id="IPR004274">
    <property type="entry name" value="FCP1_dom"/>
</dbReference>
<feature type="region of interest" description="Disordered" evidence="19">
    <location>
        <begin position="438"/>
        <end position="484"/>
    </location>
</feature>
<dbReference type="SMART" id="SM01194">
    <property type="entry name" value="eRF1_1"/>
    <property type="match status" value="1"/>
</dbReference>
<comment type="caution">
    <text evidence="21">The sequence shown here is derived from an EMBL/GenBank/DDBJ whole genome shotgun (WGS) entry which is preliminary data.</text>
</comment>
<dbReference type="InterPro" id="IPR005141">
    <property type="entry name" value="eRF1_2"/>
</dbReference>
<dbReference type="FunFam" id="3.30.420.60:FF:000002">
    <property type="entry name" value="Protein pelota homolog"/>
    <property type="match status" value="1"/>
</dbReference>
<dbReference type="GO" id="GO:0070651">
    <property type="term" value="P:nonfunctional rRNA decay"/>
    <property type="evidence" value="ECO:0007669"/>
    <property type="project" value="TreeGrafter"/>
</dbReference>
<dbReference type="SUPFAM" id="SSF159065">
    <property type="entry name" value="Dom34/Pelota N-terminal domain-like"/>
    <property type="match status" value="1"/>
</dbReference>
<dbReference type="Pfam" id="PF03031">
    <property type="entry name" value="NIF"/>
    <property type="match status" value="1"/>
</dbReference>
<dbReference type="FunFam" id="2.30.30.870:FF:000001">
    <property type="entry name" value="Protein pelota homolog"/>
    <property type="match status" value="1"/>
</dbReference>
<dbReference type="InterPro" id="IPR038069">
    <property type="entry name" value="Pelota/DOM34_N"/>
</dbReference>
<keyword evidence="12" id="KW-0999">Mitochondrion inner membrane</keyword>
<comment type="subcellular location">
    <subcellularLocation>
        <location evidence="3">Cytoplasm</location>
    </subcellularLocation>
    <subcellularLocation>
        <location evidence="2">Mitochondrion inner membrane</location>
        <topology evidence="2">Single-pass membrane protein</topology>
    </subcellularLocation>
</comment>
<dbReference type="STRING" id="61424.A0A2T9YTF1"/>
<dbReference type="GO" id="GO:0032790">
    <property type="term" value="P:ribosome disassembly"/>
    <property type="evidence" value="ECO:0007669"/>
    <property type="project" value="TreeGrafter"/>
</dbReference>
<dbReference type="SUPFAM" id="SSF53137">
    <property type="entry name" value="Translational machinery components"/>
    <property type="match status" value="1"/>
</dbReference>
<dbReference type="Pfam" id="PF03464">
    <property type="entry name" value="eRF1_2"/>
    <property type="match status" value="1"/>
</dbReference>
<dbReference type="InterPro" id="IPR005142">
    <property type="entry name" value="eRF1_3"/>
</dbReference>
<keyword evidence="8" id="KW-0813">Transport</keyword>
<dbReference type="EMBL" id="MBFT01000178">
    <property type="protein sequence ID" value="PVU95599.1"/>
    <property type="molecule type" value="Genomic_DNA"/>
</dbReference>
<evidence type="ECO:0000256" key="19">
    <source>
        <dbReference type="SAM" id="MobiDB-lite"/>
    </source>
</evidence>
<dbReference type="InterPro" id="IPR005140">
    <property type="entry name" value="eRF1_Pelota-like_N"/>
</dbReference>
<dbReference type="OrthoDB" id="10249111at2759"/>
<organism evidence="21 22">
    <name type="scientific">Furculomyces boomerangus</name>
    <dbReference type="NCBI Taxonomy" id="61424"/>
    <lineage>
        <taxon>Eukaryota</taxon>
        <taxon>Fungi</taxon>
        <taxon>Fungi incertae sedis</taxon>
        <taxon>Zoopagomycota</taxon>
        <taxon>Kickxellomycotina</taxon>
        <taxon>Harpellomycetes</taxon>
        <taxon>Harpellales</taxon>
        <taxon>Harpellaceae</taxon>
        <taxon>Furculomyces</taxon>
    </lineage>
</organism>
<keyword evidence="18" id="KW-0472">Membrane</keyword>
<dbReference type="GO" id="GO:0070481">
    <property type="term" value="P:nuclear-transcribed mRNA catabolic process, non-stop decay"/>
    <property type="evidence" value="ECO:0007669"/>
    <property type="project" value="InterPro"/>
</dbReference>
<keyword evidence="15" id="KW-1133">Transmembrane helix</keyword>
<keyword evidence="11" id="KW-0479">Metal-binding</keyword>
<evidence type="ECO:0000256" key="9">
    <source>
        <dbReference type="ARBA" id="ARBA00022490"/>
    </source>
</evidence>
<dbReference type="Proteomes" id="UP000245699">
    <property type="component" value="Unassembled WGS sequence"/>
</dbReference>
<evidence type="ECO:0000256" key="1">
    <source>
        <dbReference type="ARBA" id="ARBA00001968"/>
    </source>
</evidence>
<feature type="compositionally biased region" description="Polar residues" evidence="19">
    <location>
        <begin position="395"/>
        <end position="406"/>
    </location>
</feature>
<evidence type="ECO:0000256" key="6">
    <source>
        <dbReference type="ARBA" id="ARBA00013483"/>
    </source>
</evidence>
<dbReference type="GO" id="GO:0005743">
    <property type="term" value="C:mitochondrial inner membrane"/>
    <property type="evidence" value="ECO:0007669"/>
    <property type="project" value="UniProtKB-SubCell"/>
</dbReference>
<evidence type="ECO:0000256" key="7">
    <source>
        <dbReference type="ARBA" id="ARBA00020799"/>
    </source>
</evidence>
<keyword evidence="17" id="KW-0496">Mitochondrion</keyword>
<evidence type="ECO:0000313" key="21">
    <source>
        <dbReference type="EMBL" id="PVU95599.1"/>
    </source>
</evidence>
<dbReference type="SUPFAM" id="SSF55315">
    <property type="entry name" value="L30e-like"/>
    <property type="match status" value="1"/>
</dbReference>
<keyword evidence="22" id="KW-1185">Reference proteome</keyword>
<keyword evidence="13" id="KW-0653">Protein transport</keyword>
<comment type="similarity">
    <text evidence="4">Belongs to the TIM50 family.</text>
</comment>
<dbReference type="Pfam" id="PF03465">
    <property type="entry name" value="eRF1_3"/>
    <property type="match status" value="1"/>
</dbReference>
<evidence type="ECO:0000256" key="15">
    <source>
        <dbReference type="ARBA" id="ARBA00022989"/>
    </source>
</evidence>
<sequence length="842" mass="95902">MKLLKRYIEKDRSGNIKLLPEDAEDLWHIYNLIIKGDKIEASTIRGVKNESSTGSVSNERVRIRLTISVEEIFFDVQGGVLNIKGKNVVQNQYVQVGQYHTLDLELHQPFSIYKTEWDSISLKRVTDACDITKQADVAAIVMQEGLANVCLLTQYMTVVRQRIEVPIPRKRKGSATLHDKGMANFFEKVYTAIKTHVDFSVIKAIIVGSPGFVKDQFMEYLWATAIKTDEKKLLENRPKFIQIHTTSGHKGALEEILKDPTVKTKLANTKATAEVVSLDSFYEMMNKDPSRAYYGFKHVSKAAELGAVGTLMISDQLFRSPEPNKRRQYIKLVELVSKNRANVIIFSSLHVSGEQLNQLTVSKLHCAEPPSLAHKIDSYTVFPKNYSDEKKPSDQPINSQDQQELPTDNKVDKKASPNLSFGVGLSKSGLASKILSETTGIPNEDQKSSETPTAPEDGQSGKPMTAAEKRRARRMRANLPRTKEKSTSSKFATWGIIFGLSIGALGYFGQPYDKEETERGLVDNDGDNAVIQMFKRIYNRTKESSRFFIEPPSRKLLPDITDGSAPYTLVVALDDLLIKTTWDKEHGWRIAKRPYLDKFLSYMSSMYEVVIFSDQPSFTSDPILEKIDPYGYAPYRLSKEHTRYIDGRNVKDLEFLNRDLNKVILLDISPDQYTLQPENTINTPPFEANPNDDWLNRAIPFFEYLFMLEPKDVREVLKVYQGKNMVEEYSKWENDIVKSLRDEWEAKQEKKKEFESTIVGYISSILFGSGVGGSGNQPPVPQFIQNRENMRANFEIQHKKMIDIIKEERRKFDEEQQKAIKNSTVWDMAQAVVNQDTPSKAV</sequence>
<feature type="domain" description="FCP1 homology" evidence="20">
    <location>
        <begin position="562"/>
        <end position="705"/>
    </location>
</feature>
<keyword evidence="14" id="KW-0809">Transit peptide</keyword>
<dbReference type="Gene3D" id="3.40.50.1000">
    <property type="entry name" value="HAD superfamily/HAD-like"/>
    <property type="match status" value="1"/>
</dbReference>
<evidence type="ECO:0000256" key="4">
    <source>
        <dbReference type="ARBA" id="ARBA00006344"/>
    </source>
</evidence>
<evidence type="ECO:0000313" key="22">
    <source>
        <dbReference type="Proteomes" id="UP000245699"/>
    </source>
</evidence>
<dbReference type="PROSITE" id="PS50969">
    <property type="entry name" value="FCP1"/>
    <property type="match status" value="1"/>
</dbReference>
<evidence type="ECO:0000256" key="8">
    <source>
        <dbReference type="ARBA" id="ARBA00022448"/>
    </source>
</evidence>
<dbReference type="SUPFAM" id="SSF56784">
    <property type="entry name" value="HAD-like"/>
    <property type="match status" value="1"/>
</dbReference>
<keyword evidence="10" id="KW-0812">Transmembrane</keyword>
<evidence type="ECO:0000256" key="11">
    <source>
        <dbReference type="ARBA" id="ARBA00022723"/>
    </source>
</evidence>
<evidence type="ECO:0000256" key="3">
    <source>
        <dbReference type="ARBA" id="ARBA00004496"/>
    </source>
</evidence>
<dbReference type="FunFam" id="3.30.1330.30:FF:000008">
    <property type="entry name" value="Protein pelota homolog"/>
    <property type="match status" value="1"/>
</dbReference>
<dbReference type="PANTHER" id="PTHR10853">
    <property type="entry name" value="PELOTA"/>
    <property type="match status" value="1"/>
</dbReference>
<dbReference type="GO" id="GO:0070966">
    <property type="term" value="P:nuclear-transcribed mRNA catabolic process, no-go decay"/>
    <property type="evidence" value="ECO:0007669"/>
    <property type="project" value="InterPro"/>
</dbReference>
<dbReference type="CDD" id="cd07521">
    <property type="entry name" value="HAD_FCP1-like"/>
    <property type="match status" value="1"/>
</dbReference>
<dbReference type="GO" id="GO:0015031">
    <property type="term" value="P:protein transport"/>
    <property type="evidence" value="ECO:0007669"/>
    <property type="project" value="UniProtKB-KW"/>
</dbReference>
<evidence type="ECO:0000256" key="12">
    <source>
        <dbReference type="ARBA" id="ARBA00022792"/>
    </source>
</evidence>
<dbReference type="InterPro" id="IPR029064">
    <property type="entry name" value="Ribosomal_eL30-like_sf"/>
</dbReference>
<dbReference type="InterPro" id="IPR058547">
    <property type="entry name" value="Pelota_N"/>
</dbReference>
<evidence type="ECO:0000256" key="2">
    <source>
        <dbReference type="ARBA" id="ARBA00004434"/>
    </source>
</evidence>
<dbReference type="NCBIfam" id="TIGR00111">
    <property type="entry name" value="pelota"/>
    <property type="match status" value="1"/>
</dbReference>
<dbReference type="InterPro" id="IPR023214">
    <property type="entry name" value="HAD_sf"/>
</dbReference>
<evidence type="ECO:0000259" key="20">
    <source>
        <dbReference type="PROSITE" id="PS50969"/>
    </source>
</evidence>
<feature type="region of interest" description="Disordered" evidence="19">
    <location>
        <begin position="383"/>
        <end position="418"/>
    </location>
</feature>
<evidence type="ECO:0000256" key="10">
    <source>
        <dbReference type="ARBA" id="ARBA00022692"/>
    </source>
</evidence>
<dbReference type="SMART" id="SM00577">
    <property type="entry name" value="CPDc"/>
    <property type="match status" value="1"/>
</dbReference>
<dbReference type="FunFam" id="3.40.50.1000:FF:000019">
    <property type="entry name" value="Mitochondrial import inner membrane translocase subunit TIM50"/>
    <property type="match status" value="1"/>
</dbReference>
<dbReference type="InterPro" id="IPR004405">
    <property type="entry name" value="TF_pelota"/>
</dbReference>
<name>A0A2T9YTF1_9FUNG</name>
<keyword evidence="16" id="KW-0811">Translocation</keyword>
<dbReference type="AlphaFoldDB" id="A0A2T9YTF1"/>
<evidence type="ECO:0000256" key="18">
    <source>
        <dbReference type="ARBA" id="ARBA00023136"/>
    </source>
</evidence>
<comment type="similarity">
    <text evidence="5">Belongs to the eukaryotic release factor 1 family. Pelota subfamily.</text>
</comment>
<dbReference type="Pfam" id="PF26356">
    <property type="entry name" value="Pelota_N"/>
    <property type="match status" value="1"/>
</dbReference>
<accession>A0A2T9YTF1</accession>
<evidence type="ECO:0000256" key="16">
    <source>
        <dbReference type="ARBA" id="ARBA00023010"/>
    </source>
</evidence>